<keyword evidence="6" id="KW-0067">ATP-binding</keyword>
<name>A0A8J5H5R5_ZINOF</name>
<comment type="caution">
    <text evidence="11">The sequence shown here is derived from an EMBL/GenBank/DDBJ whole genome shotgun (WGS) entry which is preliminary data.</text>
</comment>
<dbReference type="PANTHER" id="PTHR36766">
    <property type="entry name" value="PLANT BROAD-SPECTRUM MILDEW RESISTANCE PROTEIN RPW8"/>
    <property type="match status" value="1"/>
</dbReference>
<dbReference type="GO" id="GO:0006952">
    <property type="term" value="P:defense response"/>
    <property type="evidence" value="ECO:0007669"/>
    <property type="project" value="UniProtKB-KW"/>
</dbReference>
<dbReference type="SMART" id="SM00369">
    <property type="entry name" value="LRR_TYP"/>
    <property type="match status" value="3"/>
</dbReference>
<dbReference type="Gene3D" id="1.10.10.10">
    <property type="entry name" value="Winged helix-like DNA-binding domain superfamily/Winged helix DNA-binding domain"/>
    <property type="match status" value="1"/>
</dbReference>
<dbReference type="PROSITE" id="PS51450">
    <property type="entry name" value="LRR"/>
    <property type="match status" value="2"/>
</dbReference>
<evidence type="ECO:0000259" key="7">
    <source>
        <dbReference type="Pfam" id="PF00931"/>
    </source>
</evidence>
<dbReference type="SUPFAM" id="SSF52540">
    <property type="entry name" value="P-loop containing nucleoside triphosphate hydrolases"/>
    <property type="match status" value="1"/>
</dbReference>
<evidence type="ECO:0000256" key="4">
    <source>
        <dbReference type="ARBA" id="ARBA00022741"/>
    </source>
</evidence>
<keyword evidence="2" id="KW-0433">Leucine-rich repeat</keyword>
<feature type="domain" description="Disease resistance R13L4/SHOC-2-like LRR" evidence="10">
    <location>
        <begin position="553"/>
        <end position="832"/>
    </location>
</feature>
<dbReference type="Pfam" id="PF23598">
    <property type="entry name" value="LRR_14"/>
    <property type="match status" value="1"/>
</dbReference>
<evidence type="ECO:0000256" key="3">
    <source>
        <dbReference type="ARBA" id="ARBA00022737"/>
    </source>
</evidence>
<evidence type="ECO:0000259" key="10">
    <source>
        <dbReference type="Pfam" id="PF23598"/>
    </source>
</evidence>
<dbReference type="Gene3D" id="1.20.5.4130">
    <property type="match status" value="1"/>
</dbReference>
<evidence type="ECO:0000256" key="1">
    <source>
        <dbReference type="ARBA" id="ARBA00008894"/>
    </source>
</evidence>
<dbReference type="AlphaFoldDB" id="A0A8J5H5R5"/>
<dbReference type="Pfam" id="PF00931">
    <property type="entry name" value="NB-ARC"/>
    <property type="match status" value="1"/>
</dbReference>
<dbReference type="InterPro" id="IPR001611">
    <property type="entry name" value="Leu-rich_rpt"/>
</dbReference>
<evidence type="ECO:0000256" key="2">
    <source>
        <dbReference type="ARBA" id="ARBA00022614"/>
    </source>
</evidence>
<evidence type="ECO:0000313" key="11">
    <source>
        <dbReference type="EMBL" id="KAG6520869.1"/>
    </source>
</evidence>
<dbReference type="EMBL" id="JACMSC010000005">
    <property type="protein sequence ID" value="KAG6520869.1"/>
    <property type="molecule type" value="Genomic_DNA"/>
</dbReference>
<dbReference type="InterPro" id="IPR042197">
    <property type="entry name" value="Apaf_helical"/>
</dbReference>
<dbReference type="InterPro" id="IPR055414">
    <property type="entry name" value="LRR_R13L4/SHOC2-like"/>
</dbReference>
<accession>A0A8J5H5R5</accession>
<dbReference type="PRINTS" id="PR00364">
    <property type="entry name" value="DISEASERSIST"/>
</dbReference>
<dbReference type="Pfam" id="PF23559">
    <property type="entry name" value="WHD_DRP"/>
    <property type="match status" value="1"/>
</dbReference>
<evidence type="ECO:0000259" key="9">
    <source>
        <dbReference type="Pfam" id="PF23559"/>
    </source>
</evidence>
<protein>
    <submittedName>
        <fullName evidence="11">Uncharacterized protein</fullName>
    </submittedName>
</protein>
<dbReference type="FunFam" id="3.40.50.300:FF:001091">
    <property type="entry name" value="Probable disease resistance protein At1g61300"/>
    <property type="match status" value="1"/>
</dbReference>
<evidence type="ECO:0000256" key="5">
    <source>
        <dbReference type="ARBA" id="ARBA00022821"/>
    </source>
</evidence>
<proteinExistence type="inferred from homology"/>
<dbReference type="GO" id="GO:0043531">
    <property type="term" value="F:ADP binding"/>
    <property type="evidence" value="ECO:0007669"/>
    <property type="project" value="InterPro"/>
</dbReference>
<dbReference type="InterPro" id="IPR027417">
    <property type="entry name" value="P-loop_NTPase"/>
</dbReference>
<reference evidence="11 12" key="1">
    <citation type="submission" date="2020-08" db="EMBL/GenBank/DDBJ databases">
        <title>Plant Genome Project.</title>
        <authorList>
            <person name="Zhang R.-G."/>
        </authorList>
    </citation>
    <scope>NUCLEOTIDE SEQUENCE [LARGE SCALE GENOMIC DNA]</scope>
    <source>
        <tissue evidence="11">Rhizome</tissue>
    </source>
</reference>
<dbReference type="InterPro" id="IPR058922">
    <property type="entry name" value="WHD_DRP"/>
</dbReference>
<feature type="domain" description="NB-ARC" evidence="7">
    <location>
        <begin position="169"/>
        <end position="344"/>
    </location>
</feature>
<keyword evidence="5" id="KW-0611">Plant defense</keyword>
<comment type="similarity">
    <text evidence="1">Belongs to the disease resistance NB-LRR family.</text>
</comment>
<dbReference type="InterPro" id="IPR036388">
    <property type="entry name" value="WH-like_DNA-bd_sf"/>
</dbReference>
<gene>
    <name evidence="11" type="ORF">ZIOFF_017931</name>
</gene>
<dbReference type="InterPro" id="IPR002182">
    <property type="entry name" value="NB-ARC"/>
</dbReference>
<dbReference type="Gene3D" id="3.40.50.300">
    <property type="entry name" value="P-loop containing nucleotide triphosphate hydrolases"/>
    <property type="match status" value="1"/>
</dbReference>
<keyword evidence="3" id="KW-0677">Repeat</keyword>
<dbReference type="PANTHER" id="PTHR36766:SF70">
    <property type="entry name" value="DISEASE RESISTANCE PROTEIN RGA4"/>
    <property type="match status" value="1"/>
</dbReference>
<sequence>MEPLAISAAGFLGQRLVSLLQLDKKLKDLVDIERKMEKLKELPTIIDTVIQYVEACSVRDAAVKKLLRNLKHLAYDLEDVVDYYDTKALRKQRSRAYSRPVRDFFSFNNNQLVFKSRISGMIKAVTENLDSILLDKAILENLPQGTNRISQSAYREFHSHNSLAVIGRETEKEMIINMLTDEEGSSNSTTMKVIAIVGMGGLGKTTLARHVFNDERVKAHFGKLNTYWKVVGAEFDPTKIMKSILELATGAPVSISEPELVKRELEKALSEKRFLLVLDDVWNEDKSQWTALEAVLTCGARGSKVLVTTRSPKVSSIMGSFNTHQIQQLPRDDCLSLFQQFAFGDEEPNENLMEIGGKIVEKCGGVPLAAKSLGSLLHSTRDETYWSSVLNSEVWQLGDEGEKFLAVLKLSYDALPLRSKKCFAFGSLFPKNYVMKKDELIQLWTANSFVCSEGNFNAETDGNRIFDDLVLRSFFLLAPSEKCDDDGRHVTECTMHDLMHDLARSISEDEFYNDVDDGKKDIQKRTYHIWLKYEEISNTSLFKMPLYLRTLSLRSCLSFKKAHLLQFVFSKLKLLRVLDLSNNYIKEVPTSIGNLILLRYLTLSGNRIKFLPDAITLLQNLRYLSLIENPLQQLPKKLRNMQSLEYLHCDCRDLTHMPLGLSRLTSLRSLSCYVSDDNRNGSCSITELEDLKLHGNMRIKFSKNSSNYSCGGRKILKNKIFNELSLSFNCSETNDMSMLDDLCPNMNLKKLQILDYGSRQFPTWLMESQLLNLVEIILRDCNFCEHIPHFGNLQFLRKLVLDDIDGVKHLGAEFHGHGPIRGFPSLQELQLEWMRNLEEWSESDDADKSFPLLKTLKIRHCPKLKAVPRFPTIEFLNLDNCSESLVSCVRRMTSLSHLILVGMKGMTSLPSGCLRNLTSLMRLEILSCNELQFLPMDEMQLLTMVHSLSIKKCNNLTSFPLEMGRLGALRYLCLKNPDNNTLAPNNGSLIVQILNSVHEFDIQICGKNVNLLGQLQHLHTLQQLRISGSHDTSYGPAILGCIRASLSICCCDELESLMTTAPSTSVLEILDIYDIPNLTILPEWLQYLGSLRMLWICNCPQLGSLPRGLQDLRSLNFLRIDGCCLQLKRRCKRETGEDWPNISHVPRIGISTRGTIEIIC</sequence>
<dbReference type="InterPro" id="IPR041118">
    <property type="entry name" value="Rx_N"/>
</dbReference>
<dbReference type="Pfam" id="PF18052">
    <property type="entry name" value="Rx_N"/>
    <property type="match status" value="1"/>
</dbReference>
<dbReference type="GO" id="GO:0005524">
    <property type="term" value="F:ATP binding"/>
    <property type="evidence" value="ECO:0007669"/>
    <property type="project" value="UniProtKB-KW"/>
</dbReference>
<dbReference type="GO" id="GO:0051707">
    <property type="term" value="P:response to other organism"/>
    <property type="evidence" value="ECO:0007669"/>
    <property type="project" value="UniProtKB-ARBA"/>
</dbReference>
<dbReference type="SUPFAM" id="SSF52058">
    <property type="entry name" value="L domain-like"/>
    <property type="match status" value="2"/>
</dbReference>
<evidence type="ECO:0000259" key="8">
    <source>
        <dbReference type="Pfam" id="PF18052"/>
    </source>
</evidence>
<dbReference type="Gene3D" id="1.10.8.430">
    <property type="entry name" value="Helical domain of apoptotic protease-activating factors"/>
    <property type="match status" value="1"/>
</dbReference>
<dbReference type="InterPro" id="IPR003591">
    <property type="entry name" value="Leu-rich_rpt_typical-subtyp"/>
</dbReference>
<dbReference type="Gene3D" id="3.80.10.10">
    <property type="entry name" value="Ribonuclease Inhibitor"/>
    <property type="match status" value="4"/>
</dbReference>
<keyword evidence="12" id="KW-1185">Reference proteome</keyword>
<evidence type="ECO:0000313" key="12">
    <source>
        <dbReference type="Proteomes" id="UP000734854"/>
    </source>
</evidence>
<organism evidence="11 12">
    <name type="scientific">Zingiber officinale</name>
    <name type="common">Ginger</name>
    <name type="synonym">Amomum zingiber</name>
    <dbReference type="NCBI Taxonomy" id="94328"/>
    <lineage>
        <taxon>Eukaryota</taxon>
        <taxon>Viridiplantae</taxon>
        <taxon>Streptophyta</taxon>
        <taxon>Embryophyta</taxon>
        <taxon>Tracheophyta</taxon>
        <taxon>Spermatophyta</taxon>
        <taxon>Magnoliopsida</taxon>
        <taxon>Liliopsida</taxon>
        <taxon>Zingiberales</taxon>
        <taxon>Zingiberaceae</taxon>
        <taxon>Zingiber</taxon>
    </lineage>
</organism>
<feature type="domain" description="Disease resistance protein winged helix" evidence="9">
    <location>
        <begin position="428"/>
        <end position="503"/>
    </location>
</feature>
<dbReference type="Proteomes" id="UP000734854">
    <property type="component" value="Unassembled WGS sequence"/>
</dbReference>
<keyword evidence="4" id="KW-0547">Nucleotide-binding</keyword>
<dbReference type="InterPro" id="IPR032675">
    <property type="entry name" value="LRR_dom_sf"/>
</dbReference>
<feature type="domain" description="Disease resistance N-terminal" evidence="8">
    <location>
        <begin position="10"/>
        <end position="95"/>
    </location>
</feature>
<evidence type="ECO:0000256" key="6">
    <source>
        <dbReference type="ARBA" id="ARBA00022840"/>
    </source>
</evidence>